<dbReference type="InterPro" id="IPR020058">
    <property type="entry name" value="Glu/Gln-tRNA-synth_Ib_cat-dom"/>
</dbReference>
<dbReference type="PRINTS" id="PR00987">
    <property type="entry name" value="TRNASYNTHGLU"/>
</dbReference>
<name>A0A915ICY2_ROMCU</name>
<dbReference type="PANTHER" id="PTHR43311">
    <property type="entry name" value="GLUTAMATE--TRNA LIGASE"/>
    <property type="match status" value="1"/>
</dbReference>
<dbReference type="InterPro" id="IPR033910">
    <property type="entry name" value="GluRS_core"/>
</dbReference>
<keyword evidence="5 14" id="KW-0030">Aminoacyl-tRNA synthetase</keyword>
<evidence type="ECO:0000256" key="10">
    <source>
        <dbReference type="ARBA" id="ARBA00044313"/>
    </source>
</evidence>
<evidence type="ECO:0000256" key="1">
    <source>
        <dbReference type="ARBA" id="ARBA00012835"/>
    </source>
</evidence>
<sequence>MLRTAVFSTPRRFFSSQIRVRFAPSPTGYLHLGGLRTVVYNFLFAKANNGRFILRVEDTDRKRLVPDALENLVSILKWLNLQPDEGEGPGSAASAENAGDFGPYFQSQRLNLYKEQAQKLLDNGFAYRCFCSQDRLMMLRNEALKNRQIVKYDSKCRHLKQSEIDAKLEQNLPYVLRFKIEPVKTQFYDLGDFVLVKSDGYPTYHLANVVDDHFMQISHVMRGDEWLISTPKHLALYRAFDWTAPQFAHLPLMQKSKGKKLSKREQDSFVEYFKNCGYYPLALINTVCSTGKGFKKKLCEMP</sequence>
<dbReference type="GO" id="GO:0050561">
    <property type="term" value="F:glutamate-tRNA(Gln) ligase activity"/>
    <property type="evidence" value="ECO:0007669"/>
    <property type="project" value="UniProtKB-EC"/>
</dbReference>
<dbReference type="GO" id="GO:0006424">
    <property type="term" value="P:glutamyl-tRNA aminoacylation"/>
    <property type="evidence" value="ECO:0007669"/>
    <property type="project" value="InterPro"/>
</dbReference>
<dbReference type="WBParaSite" id="nRc.2.0.1.t12049-RA">
    <property type="protein sequence ID" value="nRc.2.0.1.t12049-RA"/>
    <property type="gene ID" value="nRc.2.0.1.g12049"/>
</dbReference>
<dbReference type="CDD" id="cd00808">
    <property type="entry name" value="GluRS_core"/>
    <property type="match status" value="1"/>
</dbReference>
<keyword evidence="2 14" id="KW-0436">Ligase</keyword>
<dbReference type="EC" id="6.1.1.17" evidence="1"/>
<dbReference type="PROSITE" id="PS00178">
    <property type="entry name" value="AA_TRNA_LIGASE_I"/>
    <property type="match status" value="1"/>
</dbReference>
<evidence type="ECO:0000256" key="9">
    <source>
        <dbReference type="ARBA" id="ARBA00044251"/>
    </source>
</evidence>
<dbReference type="GO" id="GO:0005739">
    <property type="term" value="C:mitochondrion"/>
    <property type="evidence" value="ECO:0007669"/>
    <property type="project" value="TreeGrafter"/>
</dbReference>
<dbReference type="GO" id="GO:0004818">
    <property type="term" value="F:glutamate-tRNA ligase activity"/>
    <property type="evidence" value="ECO:0007669"/>
    <property type="project" value="UniProtKB-EC"/>
</dbReference>
<evidence type="ECO:0000256" key="5">
    <source>
        <dbReference type="ARBA" id="ARBA00023146"/>
    </source>
</evidence>
<comment type="catalytic activity">
    <reaction evidence="13">
        <text>tRNA(Gln) + L-glutamate + ATP = L-glutamyl-tRNA(Gln) + AMP + diphosphate</text>
        <dbReference type="Rhea" id="RHEA:64612"/>
        <dbReference type="Rhea" id="RHEA-COMP:9662"/>
        <dbReference type="Rhea" id="RHEA-COMP:9684"/>
        <dbReference type="ChEBI" id="CHEBI:29985"/>
        <dbReference type="ChEBI" id="CHEBI:30616"/>
        <dbReference type="ChEBI" id="CHEBI:33019"/>
        <dbReference type="ChEBI" id="CHEBI:78442"/>
        <dbReference type="ChEBI" id="CHEBI:78520"/>
        <dbReference type="ChEBI" id="CHEBI:456215"/>
    </reaction>
    <physiologicalReaction direction="left-to-right" evidence="13">
        <dbReference type="Rhea" id="RHEA:64613"/>
    </physiologicalReaction>
</comment>
<dbReference type="InterPro" id="IPR000924">
    <property type="entry name" value="Glu/Gln-tRNA-synth"/>
</dbReference>
<evidence type="ECO:0000256" key="12">
    <source>
        <dbReference type="ARBA" id="ARBA00047479"/>
    </source>
</evidence>
<dbReference type="GO" id="GO:0005524">
    <property type="term" value="F:ATP binding"/>
    <property type="evidence" value="ECO:0007669"/>
    <property type="project" value="UniProtKB-KW"/>
</dbReference>
<feature type="domain" description="Glutamyl/glutaminyl-tRNA synthetase class Ib catalytic" evidence="15">
    <location>
        <begin position="17"/>
        <end position="292"/>
    </location>
</feature>
<evidence type="ECO:0000256" key="14">
    <source>
        <dbReference type="RuleBase" id="RU363037"/>
    </source>
</evidence>
<keyword evidence="3 14" id="KW-0547">Nucleotide-binding</keyword>
<keyword evidence="14" id="KW-0648">Protein biosynthesis</keyword>
<evidence type="ECO:0000256" key="11">
    <source>
        <dbReference type="ARBA" id="ARBA00047366"/>
    </source>
</evidence>
<evidence type="ECO:0000256" key="8">
    <source>
        <dbReference type="ARBA" id="ARBA00044142"/>
    </source>
</evidence>
<reference evidence="17" key="1">
    <citation type="submission" date="2022-11" db="UniProtKB">
        <authorList>
            <consortium name="WormBaseParasite"/>
        </authorList>
    </citation>
    <scope>IDENTIFICATION</scope>
</reference>
<dbReference type="SUPFAM" id="SSF52374">
    <property type="entry name" value="Nucleotidylyl transferase"/>
    <property type="match status" value="1"/>
</dbReference>
<evidence type="ECO:0000256" key="13">
    <source>
        <dbReference type="ARBA" id="ARBA00047689"/>
    </source>
</evidence>
<dbReference type="GO" id="GO:0008270">
    <property type="term" value="F:zinc ion binding"/>
    <property type="evidence" value="ECO:0007669"/>
    <property type="project" value="InterPro"/>
</dbReference>
<evidence type="ECO:0000313" key="17">
    <source>
        <dbReference type="WBParaSite" id="nRc.2.0.1.t12049-RA"/>
    </source>
</evidence>
<dbReference type="InterPro" id="IPR049940">
    <property type="entry name" value="GluQ/Sye"/>
</dbReference>
<evidence type="ECO:0000313" key="16">
    <source>
        <dbReference type="Proteomes" id="UP000887565"/>
    </source>
</evidence>
<organism evidence="16 17">
    <name type="scientific">Romanomermis culicivorax</name>
    <name type="common">Nematode worm</name>
    <dbReference type="NCBI Taxonomy" id="13658"/>
    <lineage>
        <taxon>Eukaryota</taxon>
        <taxon>Metazoa</taxon>
        <taxon>Ecdysozoa</taxon>
        <taxon>Nematoda</taxon>
        <taxon>Enoplea</taxon>
        <taxon>Dorylaimia</taxon>
        <taxon>Mermithida</taxon>
        <taxon>Mermithoidea</taxon>
        <taxon>Mermithidae</taxon>
        <taxon>Romanomermis</taxon>
    </lineage>
</organism>
<dbReference type="Gene3D" id="3.40.50.620">
    <property type="entry name" value="HUPs"/>
    <property type="match status" value="1"/>
</dbReference>
<protein>
    <recommendedName>
        <fullName evidence="8">Nondiscriminating glutamyl-tRNA synthetase EARS2, mitochondrial</fullName>
        <ecNumber evidence="1">6.1.1.17</ecNumber>
        <ecNumber evidence="7">6.1.1.24</ecNumber>
    </recommendedName>
    <alternativeName>
        <fullName evidence="10">Glutamate--tRNA(Gln) ligase EARS2, mitochondrial</fullName>
    </alternativeName>
    <alternativeName>
        <fullName evidence="6">Glutamyl-tRNA synthetase</fullName>
    </alternativeName>
    <alternativeName>
        <fullName evidence="9">Mitochondrial glutamyl-tRNA synthetase</fullName>
    </alternativeName>
</protein>
<dbReference type="OMA" id="IGLAYRC"/>
<evidence type="ECO:0000259" key="15">
    <source>
        <dbReference type="Pfam" id="PF00749"/>
    </source>
</evidence>
<dbReference type="InterPro" id="IPR001412">
    <property type="entry name" value="aa-tRNA-synth_I_CS"/>
</dbReference>
<comment type="catalytic activity">
    <reaction evidence="11">
        <text>tRNA(Glu) + L-glutamate + ATP = L-glutamyl-tRNA(Glu) + AMP + diphosphate</text>
        <dbReference type="Rhea" id="RHEA:23540"/>
        <dbReference type="Rhea" id="RHEA-COMP:9663"/>
        <dbReference type="Rhea" id="RHEA-COMP:9680"/>
        <dbReference type="ChEBI" id="CHEBI:29985"/>
        <dbReference type="ChEBI" id="CHEBI:30616"/>
        <dbReference type="ChEBI" id="CHEBI:33019"/>
        <dbReference type="ChEBI" id="CHEBI:78442"/>
        <dbReference type="ChEBI" id="CHEBI:78520"/>
        <dbReference type="ChEBI" id="CHEBI:456215"/>
        <dbReference type="EC" id="6.1.1.17"/>
    </reaction>
    <physiologicalReaction direction="left-to-right" evidence="11">
        <dbReference type="Rhea" id="RHEA:23541"/>
    </physiologicalReaction>
</comment>
<dbReference type="NCBIfam" id="TIGR00464">
    <property type="entry name" value="gltX_bact"/>
    <property type="match status" value="1"/>
</dbReference>
<evidence type="ECO:0000256" key="3">
    <source>
        <dbReference type="ARBA" id="ARBA00022741"/>
    </source>
</evidence>
<evidence type="ECO:0000256" key="2">
    <source>
        <dbReference type="ARBA" id="ARBA00022598"/>
    </source>
</evidence>
<dbReference type="EC" id="6.1.1.24" evidence="7"/>
<comment type="catalytic activity">
    <reaction evidence="12">
        <text>tRNA(Glx) + L-glutamate + ATP = L-glutamyl-tRNA(Glx) + AMP + diphosphate</text>
        <dbReference type="Rhea" id="RHEA:18397"/>
        <dbReference type="Rhea" id="RHEA-COMP:9713"/>
        <dbReference type="Rhea" id="RHEA-COMP:9716"/>
        <dbReference type="ChEBI" id="CHEBI:29985"/>
        <dbReference type="ChEBI" id="CHEBI:30616"/>
        <dbReference type="ChEBI" id="CHEBI:33019"/>
        <dbReference type="ChEBI" id="CHEBI:78442"/>
        <dbReference type="ChEBI" id="CHEBI:78520"/>
        <dbReference type="ChEBI" id="CHEBI:456215"/>
        <dbReference type="EC" id="6.1.1.24"/>
    </reaction>
    <physiologicalReaction direction="left-to-right" evidence="12">
        <dbReference type="Rhea" id="RHEA:18398"/>
    </physiologicalReaction>
</comment>
<comment type="similarity">
    <text evidence="14">Belongs to the class-I aminoacyl-tRNA synthetase family.</text>
</comment>
<evidence type="ECO:0000256" key="6">
    <source>
        <dbReference type="ARBA" id="ARBA00030865"/>
    </source>
</evidence>
<dbReference type="InterPro" id="IPR004527">
    <property type="entry name" value="Glu-tRNA-ligase_bac/mito"/>
</dbReference>
<dbReference type="AlphaFoldDB" id="A0A915ICY2"/>
<accession>A0A915ICY2</accession>
<keyword evidence="16" id="KW-1185">Reference proteome</keyword>
<proteinExistence type="inferred from homology"/>
<dbReference type="PANTHER" id="PTHR43311:SF2">
    <property type="entry name" value="GLUTAMATE--TRNA LIGASE, MITOCHONDRIAL-RELATED"/>
    <property type="match status" value="1"/>
</dbReference>
<evidence type="ECO:0000256" key="7">
    <source>
        <dbReference type="ARBA" id="ARBA00044054"/>
    </source>
</evidence>
<dbReference type="Proteomes" id="UP000887565">
    <property type="component" value="Unplaced"/>
</dbReference>
<dbReference type="InterPro" id="IPR014729">
    <property type="entry name" value="Rossmann-like_a/b/a_fold"/>
</dbReference>
<dbReference type="Pfam" id="PF00749">
    <property type="entry name" value="tRNA-synt_1c"/>
    <property type="match status" value="1"/>
</dbReference>
<evidence type="ECO:0000256" key="4">
    <source>
        <dbReference type="ARBA" id="ARBA00022840"/>
    </source>
</evidence>
<keyword evidence="4 14" id="KW-0067">ATP-binding</keyword>